<dbReference type="AlphaFoldDB" id="A0A1N7RL37"/>
<proteinExistence type="predicted"/>
<gene>
    <name evidence="2" type="ORF">BN2476_70004</name>
</gene>
<dbReference type="EMBL" id="CYGY02000007">
    <property type="protein sequence ID" value="SIT35813.1"/>
    <property type="molecule type" value="Genomic_DNA"/>
</dbReference>
<comment type="caution">
    <text evidence="2">The sequence shown here is derived from an EMBL/GenBank/DDBJ whole genome shotgun (WGS) entry which is preliminary data.</text>
</comment>
<accession>A0A1N7RL37</accession>
<dbReference type="Proteomes" id="UP000195569">
    <property type="component" value="Unassembled WGS sequence"/>
</dbReference>
<reference evidence="2" key="1">
    <citation type="submission" date="2016-12" db="EMBL/GenBank/DDBJ databases">
        <authorList>
            <person name="Moulin L."/>
        </authorList>
    </citation>
    <scope>NUCLEOTIDE SEQUENCE [LARGE SCALE GENOMIC DNA]</scope>
    <source>
        <strain evidence="2">STM 7183</strain>
    </source>
</reference>
<feature type="compositionally biased region" description="Polar residues" evidence="1">
    <location>
        <begin position="1"/>
        <end position="12"/>
    </location>
</feature>
<evidence type="ECO:0000313" key="2">
    <source>
        <dbReference type="EMBL" id="SIT35813.1"/>
    </source>
</evidence>
<sequence>MSPSAGYAQTVSDFPHTASHRVGTTNATFMAPVHAARKTGNAAGNAVTTASSAWNNETGACSPVRRSLFDKKKYIDGAFNGPFPPVRRASVLTRHHRTNSDL</sequence>
<name>A0A1N7RL37_9BURK</name>
<protein>
    <submittedName>
        <fullName evidence="2">Uncharacterized protein</fullName>
    </submittedName>
</protein>
<feature type="region of interest" description="Disordered" evidence="1">
    <location>
        <begin position="1"/>
        <end position="20"/>
    </location>
</feature>
<evidence type="ECO:0000256" key="1">
    <source>
        <dbReference type="SAM" id="MobiDB-lite"/>
    </source>
</evidence>
<keyword evidence="3" id="KW-1185">Reference proteome</keyword>
<evidence type="ECO:0000313" key="3">
    <source>
        <dbReference type="Proteomes" id="UP000195569"/>
    </source>
</evidence>
<organism evidence="2 3">
    <name type="scientific">Paraburkholderia piptadeniae</name>
    <dbReference type="NCBI Taxonomy" id="1701573"/>
    <lineage>
        <taxon>Bacteria</taxon>
        <taxon>Pseudomonadati</taxon>
        <taxon>Pseudomonadota</taxon>
        <taxon>Betaproteobacteria</taxon>
        <taxon>Burkholderiales</taxon>
        <taxon>Burkholderiaceae</taxon>
        <taxon>Paraburkholderia</taxon>
    </lineage>
</organism>
<feature type="region of interest" description="Disordered" evidence="1">
    <location>
        <begin position="39"/>
        <end position="59"/>
    </location>
</feature>
<feature type="compositionally biased region" description="Low complexity" evidence="1">
    <location>
        <begin position="40"/>
        <end position="53"/>
    </location>
</feature>